<dbReference type="Gene3D" id="2.60.40.3610">
    <property type="match status" value="1"/>
</dbReference>
<dbReference type="InterPro" id="IPR058976">
    <property type="entry name" value="CBM_1st_SusF"/>
</dbReference>
<feature type="domain" description="Outer membrane protein SusF/SusE-like C-terminal" evidence="2">
    <location>
        <begin position="388"/>
        <end position="493"/>
    </location>
</feature>
<protein>
    <submittedName>
        <fullName evidence="5">DUF5115 domain-containing protein</fullName>
    </submittedName>
</protein>
<keyword evidence="1" id="KW-0732">Signal</keyword>
<dbReference type="EMBL" id="VWMK01000014">
    <property type="protein sequence ID" value="KAA3762958.1"/>
    <property type="molecule type" value="Genomic_DNA"/>
</dbReference>
<name>A0A7J4XGZ7_9BACE</name>
<evidence type="ECO:0000313" key="6">
    <source>
        <dbReference type="Proteomes" id="UP000422221"/>
    </source>
</evidence>
<reference evidence="5 6" key="1">
    <citation type="journal article" date="2019" name="Nat. Med.">
        <title>A library of human gut bacterial isolates paired with longitudinal multiomics data enables mechanistic microbiome research.</title>
        <authorList>
            <person name="Poyet M."/>
            <person name="Groussin M."/>
            <person name="Gibbons S.M."/>
            <person name="Avila-Pacheco J."/>
            <person name="Jiang X."/>
            <person name="Kearney S.M."/>
            <person name="Perrotta A.R."/>
            <person name="Berdy B."/>
            <person name="Zhao S."/>
            <person name="Lieberman T.D."/>
            <person name="Swanson P.K."/>
            <person name="Smith M."/>
            <person name="Roesemann S."/>
            <person name="Alexander J.E."/>
            <person name="Rich S.A."/>
            <person name="Livny J."/>
            <person name="Vlamakis H."/>
            <person name="Clish C."/>
            <person name="Bullock K."/>
            <person name="Deik A."/>
            <person name="Scott J."/>
            <person name="Pierce K.A."/>
            <person name="Xavier R.J."/>
            <person name="Alm E.J."/>
        </authorList>
    </citation>
    <scope>NUCLEOTIDE SEQUENCE [LARGE SCALE GENOMIC DNA]</scope>
    <source>
        <strain evidence="5 6">BIOML-A10</strain>
    </source>
</reference>
<feature type="domain" description="Outer membrane protein SusF/SusE-like C-terminal" evidence="2">
    <location>
        <begin position="283"/>
        <end position="379"/>
    </location>
</feature>
<dbReference type="PROSITE" id="PS51257">
    <property type="entry name" value="PROKAR_LIPOPROTEIN"/>
    <property type="match status" value="1"/>
</dbReference>
<feature type="chain" id="PRO_5029507328" evidence="1">
    <location>
        <begin position="22"/>
        <end position="495"/>
    </location>
</feature>
<evidence type="ECO:0000313" key="5">
    <source>
        <dbReference type="EMBL" id="KAA3762958.1"/>
    </source>
</evidence>
<gene>
    <name evidence="5" type="ORF">F3F73_14495</name>
</gene>
<dbReference type="Pfam" id="PF16411">
    <property type="entry name" value="SusF_SusE"/>
    <property type="match status" value="2"/>
</dbReference>
<dbReference type="Gene3D" id="2.60.40.3620">
    <property type="match status" value="2"/>
</dbReference>
<organism evidence="5 6">
    <name type="scientific">Bacteroides salyersiae</name>
    <dbReference type="NCBI Taxonomy" id="291644"/>
    <lineage>
        <taxon>Bacteria</taxon>
        <taxon>Pseudomonadati</taxon>
        <taxon>Bacteroidota</taxon>
        <taxon>Bacteroidia</taxon>
        <taxon>Bacteroidales</taxon>
        <taxon>Bacteroidaceae</taxon>
        <taxon>Bacteroides</taxon>
    </lineage>
</organism>
<dbReference type="Gene3D" id="2.60.40.3640">
    <property type="match status" value="1"/>
</dbReference>
<dbReference type="InterPro" id="IPR033408">
    <property type="entry name" value="SusF_N"/>
</dbReference>
<feature type="domain" description="SusF first starch specific CBM" evidence="4">
    <location>
        <begin position="164"/>
        <end position="275"/>
    </location>
</feature>
<dbReference type="GO" id="GO:2001070">
    <property type="term" value="F:starch binding"/>
    <property type="evidence" value="ECO:0007669"/>
    <property type="project" value="InterPro"/>
</dbReference>
<dbReference type="CDD" id="cd12964">
    <property type="entry name" value="CBM-Fa"/>
    <property type="match status" value="1"/>
</dbReference>
<dbReference type="GO" id="GO:0019867">
    <property type="term" value="C:outer membrane"/>
    <property type="evidence" value="ECO:0007669"/>
    <property type="project" value="InterPro"/>
</dbReference>
<comment type="caution">
    <text evidence="5">The sequence shown here is derived from an EMBL/GenBank/DDBJ whole genome shotgun (WGS) entry which is preliminary data.</text>
</comment>
<dbReference type="CDD" id="cd12965">
    <property type="entry name" value="CBM-Eb_CBM-Fb"/>
    <property type="match status" value="1"/>
</dbReference>
<accession>A0A7J4XGZ7</accession>
<evidence type="ECO:0000259" key="4">
    <source>
        <dbReference type="Pfam" id="PF26120"/>
    </source>
</evidence>
<sequence length="495" mass="53371">MKKISLYMFSLLVLAGFSACDEDYTDWANPQSNPQEESKSGITAQVAGVTSEVVMDTYAEDSVVIAKLESLSGSDEIVGYKLQLAGNDKTLDIPFAEKDGALKVDAAELELLTMQLYNSRQAVARDIAVKVGVSAMASDNQAVSVDVADINMKVTPVTPPAMEDEYYALGDISSWDLAGALAFTRDADDDAIFTLEFTNEKEDKANFKIFPKSGAAGSIDWNKALGAMKDGDASASGLLDFTDQKGQQAGAIGLELQGKVRITINVKDYTYTIKEVSDLPETMFINGSAYSSDWNWNDACQMIPVTQTPGMFWSMQYYNAGEEIKFSPVAGWTGDFGFSTDIVTPAAIELAGLTDKGGNILIGISGWYIVVVTVDKVGGKKVEFLRPEVYLLGGLVNGSWNCNEETLFTVPADKNGDFVSPAATADGVARICCTVAGTGNWWKSEFTLDMKNDASIVYRENKQVGDNLGELGYECPVNAGQKVYVNFTNGNGTVK</sequence>
<dbReference type="Pfam" id="PF17142">
    <property type="entry name" value="SusF_N"/>
    <property type="match status" value="1"/>
</dbReference>
<evidence type="ECO:0000259" key="2">
    <source>
        <dbReference type="Pfam" id="PF16411"/>
    </source>
</evidence>
<evidence type="ECO:0000259" key="3">
    <source>
        <dbReference type="Pfam" id="PF17142"/>
    </source>
</evidence>
<evidence type="ECO:0000256" key="1">
    <source>
        <dbReference type="SAM" id="SignalP"/>
    </source>
</evidence>
<dbReference type="Proteomes" id="UP000422221">
    <property type="component" value="Unassembled WGS sequence"/>
</dbReference>
<proteinExistence type="predicted"/>
<dbReference type="Pfam" id="PF26120">
    <property type="entry name" value="CBM_1st_SusF"/>
    <property type="match status" value="1"/>
</dbReference>
<dbReference type="AlphaFoldDB" id="A0A7J4XGZ7"/>
<dbReference type="GeneID" id="93118130"/>
<dbReference type="CDD" id="cd12966">
    <property type="entry name" value="CBM-Ec_CBM-Fc"/>
    <property type="match status" value="1"/>
</dbReference>
<dbReference type="RefSeq" id="WP_005929763.1">
    <property type="nucleotide sequence ID" value="NZ_CABKSE010000002.1"/>
</dbReference>
<dbReference type="InterPro" id="IPR032187">
    <property type="entry name" value="SusF/SusE-like_C"/>
</dbReference>
<feature type="domain" description="Outer membrane protein SusF N-terminal" evidence="3">
    <location>
        <begin position="20"/>
        <end position="156"/>
    </location>
</feature>
<feature type="signal peptide" evidence="1">
    <location>
        <begin position="1"/>
        <end position="21"/>
    </location>
</feature>